<keyword evidence="2" id="KW-0472">Membrane</keyword>
<evidence type="ECO:0000256" key="1">
    <source>
        <dbReference type="SAM" id="MobiDB-lite"/>
    </source>
</evidence>
<accession>A0ABS4PRN8</accession>
<gene>
    <name evidence="3" type="ORF">JOM49_003598</name>
</gene>
<protein>
    <recommendedName>
        <fullName evidence="5">DUF5666 domain-containing protein</fullName>
    </recommendedName>
</protein>
<evidence type="ECO:0000313" key="4">
    <source>
        <dbReference type="Proteomes" id="UP000741013"/>
    </source>
</evidence>
<keyword evidence="2" id="KW-0812">Transmembrane</keyword>
<dbReference type="Proteomes" id="UP000741013">
    <property type="component" value="Unassembled WGS sequence"/>
</dbReference>
<feature type="compositionally biased region" description="Pro residues" evidence="1">
    <location>
        <begin position="1"/>
        <end position="12"/>
    </location>
</feature>
<organism evidence="3 4">
    <name type="scientific">Amycolatopsis magusensis</name>
    <dbReference type="NCBI Taxonomy" id="882444"/>
    <lineage>
        <taxon>Bacteria</taxon>
        <taxon>Bacillati</taxon>
        <taxon>Actinomycetota</taxon>
        <taxon>Actinomycetes</taxon>
        <taxon>Pseudonocardiales</taxon>
        <taxon>Pseudonocardiaceae</taxon>
        <taxon>Amycolatopsis</taxon>
    </lineage>
</organism>
<feature type="region of interest" description="Disordered" evidence="1">
    <location>
        <begin position="169"/>
        <end position="190"/>
    </location>
</feature>
<sequence length="190" mass="18720">MTEPASPQPSEPTPEWGAPAPRPRWSGKKTAAAAAIAVGIAATGGVAVYAASGTSVTEQGGGPGGMMNGGGPIMRLPEGLASALHGEYTVSDGKGGFTTEVMQAGEVTEISATSATVKSEDGYTKTYAIDGSTTFGRQGTAADIAGGDTVTVTAVPNGDAATAKTITERTTQLQGGPQQGGPQGQQPPGN</sequence>
<feature type="transmembrane region" description="Helical" evidence="2">
    <location>
        <begin position="31"/>
        <end position="51"/>
    </location>
</feature>
<comment type="caution">
    <text evidence="3">The sequence shown here is derived from an EMBL/GenBank/DDBJ whole genome shotgun (WGS) entry which is preliminary data.</text>
</comment>
<feature type="region of interest" description="Disordered" evidence="1">
    <location>
        <begin position="1"/>
        <end position="29"/>
    </location>
</feature>
<keyword evidence="2" id="KW-1133">Transmembrane helix</keyword>
<keyword evidence="4" id="KW-1185">Reference proteome</keyword>
<evidence type="ECO:0000256" key="2">
    <source>
        <dbReference type="SAM" id="Phobius"/>
    </source>
</evidence>
<dbReference type="EMBL" id="JAGGMS010000001">
    <property type="protein sequence ID" value="MBP2182072.1"/>
    <property type="molecule type" value="Genomic_DNA"/>
</dbReference>
<dbReference type="RefSeq" id="WP_209665418.1">
    <property type="nucleotide sequence ID" value="NZ_JAGGMS010000001.1"/>
</dbReference>
<reference evidence="3 4" key="1">
    <citation type="submission" date="2021-03" db="EMBL/GenBank/DDBJ databases">
        <title>Sequencing the genomes of 1000 actinobacteria strains.</title>
        <authorList>
            <person name="Klenk H.-P."/>
        </authorList>
    </citation>
    <scope>NUCLEOTIDE SEQUENCE [LARGE SCALE GENOMIC DNA]</scope>
    <source>
        <strain evidence="3 4">DSM 45510</strain>
    </source>
</reference>
<proteinExistence type="predicted"/>
<evidence type="ECO:0000313" key="3">
    <source>
        <dbReference type="EMBL" id="MBP2182072.1"/>
    </source>
</evidence>
<evidence type="ECO:0008006" key="5">
    <source>
        <dbReference type="Google" id="ProtNLM"/>
    </source>
</evidence>
<name>A0ABS4PRN8_9PSEU</name>